<dbReference type="PANTHER" id="PTHR24104">
    <property type="entry name" value="E3 UBIQUITIN-PROTEIN LIGASE NHLRC1-RELATED"/>
    <property type="match status" value="1"/>
</dbReference>
<evidence type="ECO:0000313" key="1">
    <source>
        <dbReference type="EMBL" id="GAH84686.1"/>
    </source>
</evidence>
<dbReference type="InterPro" id="IPR050952">
    <property type="entry name" value="TRIM-NHL_E3_ligases"/>
</dbReference>
<protein>
    <recommendedName>
        <fullName evidence="2">6-bladed beta-propeller</fullName>
    </recommendedName>
</protein>
<proteinExistence type="predicted"/>
<reference evidence="1" key="1">
    <citation type="journal article" date="2014" name="Front. Microbiol.">
        <title>High frequency of phylogenetically diverse reductive dehalogenase-homologous genes in deep subseafloor sedimentary metagenomes.</title>
        <authorList>
            <person name="Kawai M."/>
            <person name="Futagami T."/>
            <person name="Toyoda A."/>
            <person name="Takaki Y."/>
            <person name="Nishi S."/>
            <person name="Hori S."/>
            <person name="Arai W."/>
            <person name="Tsubouchi T."/>
            <person name="Morono Y."/>
            <person name="Uchiyama I."/>
            <person name="Ito T."/>
            <person name="Fujiyama A."/>
            <person name="Inagaki F."/>
            <person name="Takami H."/>
        </authorList>
    </citation>
    <scope>NUCLEOTIDE SEQUENCE</scope>
    <source>
        <strain evidence="1">Expedition CK06-06</strain>
    </source>
</reference>
<organism evidence="1">
    <name type="scientific">marine sediment metagenome</name>
    <dbReference type="NCBI Taxonomy" id="412755"/>
    <lineage>
        <taxon>unclassified sequences</taxon>
        <taxon>metagenomes</taxon>
        <taxon>ecological metagenomes</taxon>
    </lineage>
</organism>
<feature type="non-terminal residue" evidence="1">
    <location>
        <position position="208"/>
    </location>
</feature>
<dbReference type="GO" id="GO:0043161">
    <property type="term" value="P:proteasome-mediated ubiquitin-dependent protein catabolic process"/>
    <property type="evidence" value="ECO:0007669"/>
    <property type="project" value="TreeGrafter"/>
</dbReference>
<evidence type="ECO:0008006" key="2">
    <source>
        <dbReference type="Google" id="ProtNLM"/>
    </source>
</evidence>
<dbReference type="EMBL" id="BARU01042416">
    <property type="protein sequence ID" value="GAH84686.1"/>
    <property type="molecule type" value="Genomic_DNA"/>
</dbReference>
<dbReference type="InterPro" id="IPR011042">
    <property type="entry name" value="6-blade_b-propeller_TolB-like"/>
</dbReference>
<gene>
    <name evidence="1" type="ORF">S03H2_65176</name>
</gene>
<dbReference type="GO" id="GO:0008270">
    <property type="term" value="F:zinc ion binding"/>
    <property type="evidence" value="ECO:0007669"/>
    <property type="project" value="UniProtKB-KW"/>
</dbReference>
<dbReference type="PANTHER" id="PTHR24104:SF25">
    <property type="entry name" value="PROTEIN LIN-41"/>
    <property type="match status" value="1"/>
</dbReference>
<accession>X1IQF7</accession>
<feature type="non-terminal residue" evidence="1">
    <location>
        <position position="1"/>
    </location>
</feature>
<dbReference type="GO" id="GO:0061630">
    <property type="term" value="F:ubiquitin protein ligase activity"/>
    <property type="evidence" value="ECO:0007669"/>
    <property type="project" value="TreeGrafter"/>
</dbReference>
<dbReference type="Gene3D" id="2.120.10.30">
    <property type="entry name" value="TolB, C-terminal domain"/>
    <property type="match status" value="1"/>
</dbReference>
<sequence>KKQNRVNVIKNPQQPLYGEIELELEEDLKIGSATDENSIFYKRIAIDIDNLGNIFVLDTANSRIQKFDRNGKHIQTIGRKGQGPGEFENPRSIMVDEEGKIFVKGGPKLHAFDSSGHFIKTYLIPLNTETFKVTSEGKILGDRRNFEPKNFAEQVVLMDHKSVVLKTIASFPSMKMDAIIVKKARFTIDNPEICFCPYVNDQAVYGFP</sequence>
<dbReference type="SUPFAM" id="SSF63829">
    <property type="entry name" value="Calcium-dependent phosphotriesterase"/>
    <property type="match status" value="1"/>
</dbReference>
<dbReference type="Pfam" id="PF17170">
    <property type="entry name" value="DUF5128"/>
    <property type="match status" value="1"/>
</dbReference>
<comment type="caution">
    <text evidence="1">The sequence shown here is derived from an EMBL/GenBank/DDBJ whole genome shotgun (WGS) entry which is preliminary data.</text>
</comment>
<dbReference type="AlphaFoldDB" id="X1IQF7"/>
<dbReference type="GO" id="GO:0000209">
    <property type="term" value="P:protein polyubiquitination"/>
    <property type="evidence" value="ECO:0007669"/>
    <property type="project" value="TreeGrafter"/>
</dbReference>
<name>X1IQF7_9ZZZZ</name>